<feature type="domain" description="N-acetyltransferase" evidence="1">
    <location>
        <begin position="16"/>
        <end position="184"/>
    </location>
</feature>
<dbReference type="Pfam" id="PF13302">
    <property type="entry name" value="Acetyltransf_3"/>
    <property type="match status" value="1"/>
</dbReference>
<dbReference type="PANTHER" id="PTHR43610:SF1">
    <property type="entry name" value="N-ACETYLTRANSFERASE DOMAIN-CONTAINING PROTEIN"/>
    <property type="match status" value="1"/>
</dbReference>
<gene>
    <name evidence="2" type="ORF">E0I61_16100</name>
</gene>
<sequence length="198" mass="23055">MNTNFPKNTILEDETVLLRPLLESDVENLLEISLNEPETWEYSLVRANVKENLENYIQIALKARENKTEFPFIVFDKKSGKYAGSTRFYDINLEFKTLQLGYTWYGKAFRGTGLNKHCKFLLLQFAFETLGMERVEFRADNNNQQSIAAMKSIGCKVEGVLRNHMPTFGSEVRRDSIVLSILRNEWFDAVKENLKRKL</sequence>
<comment type="caution">
    <text evidence="2">The sequence shown here is derived from an EMBL/GenBank/DDBJ whole genome shotgun (WGS) entry which is preliminary data.</text>
</comment>
<dbReference type="EMBL" id="SMLH01000015">
    <property type="protein sequence ID" value="TDE26792.1"/>
    <property type="molecule type" value="Genomic_DNA"/>
</dbReference>
<dbReference type="InterPro" id="IPR000182">
    <property type="entry name" value="GNAT_dom"/>
</dbReference>
<proteinExistence type="predicted"/>
<dbReference type="PANTHER" id="PTHR43610">
    <property type="entry name" value="BLL6696 PROTEIN"/>
    <property type="match status" value="1"/>
</dbReference>
<dbReference type="InterPro" id="IPR016181">
    <property type="entry name" value="Acyl_CoA_acyltransferase"/>
</dbReference>
<evidence type="ECO:0000313" key="3">
    <source>
        <dbReference type="Proteomes" id="UP000294685"/>
    </source>
</evidence>
<dbReference type="Gene3D" id="3.40.630.30">
    <property type="match status" value="1"/>
</dbReference>
<organism evidence="2 3">
    <name type="scientific">Flavobacterium ranwuense</name>
    <dbReference type="NCBI Taxonomy" id="2541725"/>
    <lineage>
        <taxon>Bacteria</taxon>
        <taxon>Pseudomonadati</taxon>
        <taxon>Bacteroidota</taxon>
        <taxon>Flavobacteriia</taxon>
        <taxon>Flavobacteriales</taxon>
        <taxon>Flavobacteriaceae</taxon>
        <taxon>Flavobacterium</taxon>
    </lineage>
</organism>
<evidence type="ECO:0000313" key="2">
    <source>
        <dbReference type="EMBL" id="TDE26792.1"/>
    </source>
</evidence>
<keyword evidence="3" id="KW-1185">Reference proteome</keyword>
<accession>A0ABY2DME5</accession>
<dbReference type="RefSeq" id="WP_132072655.1">
    <property type="nucleotide sequence ID" value="NZ_SMLH01000015.1"/>
</dbReference>
<dbReference type="SUPFAM" id="SSF55729">
    <property type="entry name" value="Acyl-CoA N-acyltransferases (Nat)"/>
    <property type="match status" value="1"/>
</dbReference>
<protein>
    <submittedName>
        <fullName evidence="2">N-acetyltransferase</fullName>
    </submittedName>
</protein>
<dbReference type="Proteomes" id="UP000294685">
    <property type="component" value="Unassembled WGS sequence"/>
</dbReference>
<name>A0ABY2DME5_9FLAO</name>
<reference evidence="2 3" key="1">
    <citation type="submission" date="2019-03" db="EMBL/GenBank/DDBJ databases">
        <title>Novel species of Flavobacterium.</title>
        <authorList>
            <person name="Liu Q."/>
            <person name="Xin Y.-H."/>
        </authorList>
    </citation>
    <scope>NUCLEOTIDE SEQUENCE [LARGE SCALE GENOMIC DNA]</scope>
    <source>
        <strain evidence="2 3">LB2P22</strain>
    </source>
</reference>
<evidence type="ECO:0000259" key="1">
    <source>
        <dbReference type="PROSITE" id="PS51186"/>
    </source>
</evidence>
<dbReference type="PROSITE" id="PS51186">
    <property type="entry name" value="GNAT"/>
    <property type="match status" value="1"/>
</dbReference>